<dbReference type="SUPFAM" id="SSF55298">
    <property type="entry name" value="YjgF-like"/>
    <property type="match status" value="1"/>
</dbReference>
<gene>
    <name evidence="2" type="ORF">KTH89_18205</name>
</gene>
<dbReference type="Pfam" id="PF01042">
    <property type="entry name" value="Ribonuc_L-PSP"/>
    <property type="match status" value="1"/>
</dbReference>
<dbReference type="RefSeq" id="WP_158348195.1">
    <property type="nucleotide sequence ID" value="NZ_JAHQCW010000035.1"/>
</dbReference>
<dbReference type="PROSITE" id="PS01094">
    <property type="entry name" value="UPF0076"/>
    <property type="match status" value="1"/>
</dbReference>
<name>A0A949K1I1_9FIRM</name>
<dbReference type="Gene3D" id="3.30.1330.40">
    <property type="entry name" value="RutC-like"/>
    <property type="match status" value="1"/>
</dbReference>
<evidence type="ECO:0000313" key="3">
    <source>
        <dbReference type="Proteomes" id="UP000712157"/>
    </source>
</evidence>
<comment type="caution">
    <text evidence="2">The sequence shown here is derived from an EMBL/GenBank/DDBJ whole genome shotgun (WGS) entry which is preliminary data.</text>
</comment>
<keyword evidence="2" id="KW-0378">Hydrolase</keyword>
<proteinExistence type="inferred from homology"/>
<dbReference type="Proteomes" id="UP000712157">
    <property type="component" value="Unassembled WGS sequence"/>
</dbReference>
<dbReference type="InterPro" id="IPR006175">
    <property type="entry name" value="YjgF/YER057c/UK114"/>
</dbReference>
<dbReference type="EMBL" id="JAHQCW010000035">
    <property type="protein sequence ID" value="MBU9738479.1"/>
    <property type="molecule type" value="Genomic_DNA"/>
</dbReference>
<evidence type="ECO:0000313" key="2">
    <source>
        <dbReference type="EMBL" id="MBU9738479.1"/>
    </source>
</evidence>
<reference evidence="2" key="1">
    <citation type="submission" date="2021-06" db="EMBL/GenBank/DDBJ databases">
        <title>Description of novel taxa of the family Lachnospiraceae.</title>
        <authorList>
            <person name="Chaplin A.V."/>
            <person name="Sokolova S.R."/>
            <person name="Pikina A.P."/>
            <person name="Korzhanova M."/>
            <person name="Belova V."/>
            <person name="Korostin D."/>
            <person name="Efimov B.A."/>
        </authorList>
    </citation>
    <scope>NUCLEOTIDE SEQUENCE</scope>
    <source>
        <strain evidence="2">ASD5720</strain>
    </source>
</reference>
<dbReference type="InterPro" id="IPR006056">
    <property type="entry name" value="RidA"/>
</dbReference>
<dbReference type="FunFam" id="3.30.1330.40:FF:000001">
    <property type="entry name" value="L-PSP family endoribonuclease"/>
    <property type="match status" value="1"/>
</dbReference>
<accession>A0A949K1I1</accession>
<dbReference type="PANTHER" id="PTHR11803:SF39">
    <property type="entry name" value="2-IMINOBUTANOATE_2-IMINOPROPANOATE DEAMINASE"/>
    <property type="match status" value="1"/>
</dbReference>
<dbReference type="GO" id="GO:0005829">
    <property type="term" value="C:cytosol"/>
    <property type="evidence" value="ECO:0007669"/>
    <property type="project" value="TreeGrafter"/>
</dbReference>
<dbReference type="InterPro" id="IPR019897">
    <property type="entry name" value="RidA_CS"/>
</dbReference>
<dbReference type="CDD" id="cd00448">
    <property type="entry name" value="YjgF_YER057c_UK114_family"/>
    <property type="match status" value="1"/>
</dbReference>
<organism evidence="2 3">
    <name type="scientific">Diplocloster agilis</name>
    <dbReference type="NCBI Taxonomy" id="2850323"/>
    <lineage>
        <taxon>Bacteria</taxon>
        <taxon>Bacillati</taxon>
        <taxon>Bacillota</taxon>
        <taxon>Clostridia</taxon>
        <taxon>Lachnospirales</taxon>
        <taxon>Lachnospiraceae</taxon>
        <taxon>Diplocloster</taxon>
    </lineage>
</organism>
<sequence length="125" mass="13343">MEKEIVSTEKAPGAIGPYSQATKGAGIVCVSGQLPLDPVTGVMPETVEEQVAQSMKNVMAILEAGGSDRSKILKCCLFIRDMDKFSAINEVYAGFFPDEPPARVVVEVSRLPKDALVEIDAIALC</sequence>
<evidence type="ECO:0000256" key="1">
    <source>
        <dbReference type="ARBA" id="ARBA00010552"/>
    </source>
</evidence>
<protein>
    <submittedName>
        <fullName evidence="2">Rid family detoxifying hydrolase</fullName>
    </submittedName>
</protein>
<dbReference type="InterPro" id="IPR035959">
    <property type="entry name" value="RutC-like_sf"/>
</dbReference>
<dbReference type="GO" id="GO:0019239">
    <property type="term" value="F:deaminase activity"/>
    <property type="evidence" value="ECO:0007669"/>
    <property type="project" value="TreeGrafter"/>
</dbReference>
<dbReference type="PANTHER" id="PTHR11803">
    <property type="entry name" value="2-IMINOBUTANOATE/2-IMINOPROPANOATE DEAMINASE RIDA"/>
    <property type="match status" value="1"/>
</dbReference>
<keyword evidence="3" id="KW-1185">Reference proteome</keyword>
<dbReference type="NCBIfam" id="TIGR00004">
    <property type="entry name" value="Rid family detoxifying hydrolase"/>
    <property type="match status" value="1"/>
</dbReference>
<comment type="similarity">
    <text evidence="1">Belongs to the RutC family.</text>
</comment>
<dbReference type="AlphaFoldDB" id="A0A949K1I1"/>